<dbReference type="Gene3D" id="3.40.190.10">
    <property type="entry name" value="Periplasmic binding protein-like II"/>
    <property type="match status" value="2"/>
</dbReference>
<evidence type="ECO:0000256" key="2">
    <source>
        <dbReference type="ARBA" id="ARBA00010333"/>
    </source>
</evidence>
<evidence type="ECO:0000313" key="8">
    <source>
        <dbReference type="EMBL" id="AQS60095.1"/>
    </source>
</evidence>
<proteinExistence type="inferred from homology"/>
<dbReference type="PROSITE" id="PS01039">
    <property type="entry name" value="SBP_BACTERIAL_3"/>
    <property type="match status" value="1"/>
</dbReference>
<dbReference type="STRING" id="1833852.B0537_14040"/>
<evidence type="ECO:0000313" key="9">
    <source>
        <dbReference type="Proteomes" id="UP000189464"/>
    </source>
</evidence>
<feature type="domain" description="Solute-binding protein family 3/N-terminal" evidence="6">
    <location>
        <begin position="41"/>
        <end position="259"/>
    </location>
</feature>
<reference evidence="8 9" key="1">
    <citation type="journal article" date="2016" name="Int. J. Syst. Evol. Microbiol.">
        <title>Desulfotomaculum ferrireducens sp. nov., a moderately thermophilic sulfate-reducing and dissimilatory Fe(III)-reducing bacterium isolated from compost.</title>
        <authorList>
            <person name="Yang G."/>
            <person name="Guo J."/>
            <person name="Zhuang L."/>
            <person name="Yuan Y."/>
            <person name="Zhou S."/>
        </authorList>
    </citation>
    <scope>NUCLEOTIDE SEQUENCE [LARGE SCALE GENOMIC DNA]</scope>
    <source>
        <strain evidence="8 9">GSS09</strain>
    </source>
</reference>
<dbReference type="GO" id="GO:0016020">
    <property type="term" value="C:membrane"/>
    <property type="evidence" value="ECO:0007669"/>
    <property type="project" value="InterPro"/>
</dbReference>
<feature type="signal peptide" evidence="5">
    <location>
        <begin position="1"/>
        <end position="21"/>
    </location>
</feature>
<dbReference type="PANTHER" id="PTHR35936">
    <property type="entry name" value="MEMBRANE-BOUND LYTIC MUREIN TRANSGLYCOSYLASE F"/>
    <property type="match status" value="1"/>
</dbReference>
<evidence type="ECO:0000256" key="1">
    <source>
        <dbReference type="ARBA" id="ARBA00004196"/>
    </source>
</evidence>
<comment type="similarity">
    <text evidence="2 4">Belongs to the bacterial solute-binding protein 3 family.</text>
</comment>
<dbReference type="CDD" id="cd13624">
    <property type="entry name" value="PBP2_Arg_Lys_His"/>
    <property type="match status" value="1"/>
</dbReference>
<dbReference type="GO" id="GO:0030313">
    <property type="term" value="C:cell envelope"/>
    <property type="evidence" value="ECO:0007669"/>
    <property type="project" value="UniProtKB-SubCell"/>
</dbReference>
<feature type="domain" description="Ionotropic glutamate receptor C-terminal" evidence="7">
    <location>
        <begin position="41"/>
        <end position="258"/>
    </location>
</feature>
<keyword evidence="3 5" id="KW-0732">Signal</keyword>
<dbReference type="PROSITE" id="PS51257">
    <property type="entry name" value="PROKAR_LIPOPROTEIN"/>
    <property type="match status" value="1"/>
</dbReference>
<evidence type="ECO:0000256" key="4">
    <source>
        <dbReference type="RuleBase" id="RU003744"/>
    </source>
</evidence>
<name>A0A1S6IZ92_9FIRM</name>
<gene>
    <name evidence="8" type="ORF">B0537_14040</name>
</gene>
<dbReference type="KEGG" id="dfg:B0537_14040"/>
<keyword evidence="9" id="KW-1185">Reference proteome</keyword>
<sequence length="262" mass="28538">MEKMFKLILTAAMMLTMVVTAVGCGSSEQSKEPAQGSDKKKLIAAADTTFAPFEFADANGQYVGFDLDLIEAIAEEAGYELEFQSIAFDGLIAALQSGQIDCVASAMTITPERLQAVNFSDPYYKSGLIVAVRADNNEIKGMEDLKGKKIAVQSGTTGAIQAQKISDRVTHFTGADQAFLELKNGAADAVVMDYPVTAYFIQQGNKDVKMVGEIMSAEEYGIAVPKNKQQILDDINAALQRLKENGKYEEIYKKWFGDLPQQ</sequence>
<dbReference type="GO" id="GO:0015276">
    <property type="term" value="F:ligand-gated monoatomic ion channel activity"/>
    <property type="evidence" value="ECO:0007669"/>
    <property type="project" value="InterPro"/>
</dbReference>
<dbReference type="Proteomes" id="UP000189464">
    <property type="component" value="Chromosome"/>
</dbReference>
<dbReference type="PANTHER" id="PTHR35936:SF38">
    <property type="entry name" value="GLUTAMINE-BINDING PERIPLASMIC PROTEIN"/>
    <property type="match status" value="1"/>
</dbReference>
<evidence type="ECO:0000259" key="6">
    <source>
        <dbReference type="SMART" id="SM00062"/>
    </source>
</evidence>
<dbReference type="EMBL" id="CP019698">
    <property type="protein sequence ID" value="AQS60095.1"/>
    <property type="molecule type" value="Genomic_DNA"/>
</dbReference>
<accession>A0A1S6IZ92</accession>
<dbReference type="AlphaFoldDB" id="A0A1S6IZ92"/>
<dbReference type="OrthoDB" id="9774451at2"/>
<dbReference type="SMART" id="SM00062">
    <property type="entry name" value="PBPb"/>
    <property type="match status" value="1"/>
</dbReference>
<evidence type="ECO:0000256" key="5">
    <source>
        <dbReference type="SAM" id="SignalP"/>
    </source>
</evidence>
<dbReference type="SMART" id="SM00079">
    <property type="entry name" value="PBPe"/>
    <property type="match status" value="1"/>
</dbReference>
<dbReference type="InterPro" id="IPR001638">
    <property type="entry name" value="Solute-binding_3/MltF_N"/>
</dbReference>
<feature type="chain" id="PRO_5038814155" evidence="5">
    <location>
        <begin position="22"/>
        <end position="262"/>
    </location>
</feature>
<comment type="subcellular location">
    <subcellularLocation>
        <location evidence="1">Cell envelope</location>
    </subcellularLocation>
</comment>
<protein>
    <submittedName>
        <fullName evidence="8">Basic amino acid ABC transporter substrate-binding protein</fullName>
    </submittedName>
</protein>
<evidence type="ECO:0000256" key="3">
    <source>
        <dbReference type="ARBA" id="ARBA00022729"/>
    </source>
</evidence>
<organism evidence="8 9">
    <name type="scientific">Desulforamulus ferrireducens</name>
    <dbReference type="NCBI Taxonomy" id="1833852"/>
    <lineage>
        <taxon>Bacteria</taxon>
        <taxon>Bacillati</taxon>
        <taxon>Bacillota</taxon>
        <taxon>Clostridia</taxon>
        <taxon>Eubacteriales</taxon>
        <taxon>Peptococcaceae</taxon>
        <taxon>Desulforamulus</taxon>
    </lineage>
</organism>
<dbReference type="InterPro" id="IPR018313">
    <property type="entry name" value="SBP_3_CS"/>
</dbReference>
<dbReference type="Pfam" id="PF00497">
    <property type="entry name" value="SBP_bac_3"/>
    <property type="match status" value="1"/>
</dbReference>
<dbReference type="InterPro" id="IPR001320">
    <property type="entry name" value="Iontro_rcpt_C"/>
</dbReference>
<evidence type="ECO:0000259" key="7">
    <source>
        <dbReference type="SMART" id="SM00079"/>
    </source>
</evidence>
<dbReference type="SUPFAM" id="SSF53850">
    <property type="entry name" value="Periplasmic binding protein-like II"/>
    <property type="match status" value="1"/>
</dbReference>